<feature type="region of interest" description="Disordered" evidence="2">
    <location>
        <begin position="401"/>
        <end position="436"/>
    </location>
</feature>
<sequence length="490" mass="51947">KSTPSERVSEAVHSVSATTGPSVAIPTIVEADAVPPLDQSALGRSSASESVPESTTSVPASSLPPGVDRTAVRPLEESALGSASTSVSEHSIGVTALRKSSSADSDSADDRFTGKIPSPPASAPTGEENGAHHTQSDAGQPPNVTHPHRREQTPGPSLQACDDGSFGEVDSGERMRTPSQDLDEFPGPQIDLMTNSEDSDIEEAAPQIQVPPATCHSTANEGNNTSQLADTSAQPGIYRAATAKASNPIVTCVTSNRDSHNTNTFLDINDHPVPAKTLSSLPQMPMQTEMKAASVDRDSEKLKPTCAITRPGSKAQSFLPLTSEVWDPKLGCSQGLLATSQSEGSLDSEWLRDLEDRLYSRLKFRLEESFGSANVPNPPTGTTRKRKYGEVPDIVSTLSDDGASAISHVPGKRRRLPDAPRFSEDSTKDREPESMDSLVATLQAENDSYRLQIASLSETIKHLEGLVSQLKVQTENVVASTSTASPLQPK</sequence>
<protein>
    <submittedName>
        <fullName evidence="3">Uncharacterized protein</fullName>
    </submittedName>
</protein>
<keyword evidence="1" id="KW-0175">Coiled coil</keyword>
<evidence type="ECO:0000313" key="4">
    <source>
        <dbReference type="Proteomes" id="UP000275078"/>
    </source>
</evidence>
<evidence type="ECO:0000256" key="1">
    <source>
        <dbReference type="SAM" id="Coils"/>
    </source>
</evidence>
<evidence type="ECO:0000256" key="2">
    <source>
        <dbReference type="SAM" id="MobiDB-lite"/>
    </source>
</evidence>
<name>A0A3N4HAL3_ASCIM</name>
<feature type="region of interest" description="Disordered" evidence="2">
    <location>
        <begin position="1"/>
        <end position="204"/>
    </location>
</feature>
<feature type="compositionally biased region" description="Basic and acidic residues" evidence="2">
    <location>
        <begin position="416"/>
        <end position="433"/>
    </location>
</feature>
<organism evidence="3 4">
    <name type="scientific">Ascobolus immersus RN42</name>
    <dbReference type="NCBI Taxonomy" id="1160509"/>
    <lineage>
        <taxon>Eukaryota</taxon>
        <taxon>Fungi</taxon>
        <taxon>Dikarya</taxon>
        <taxon>Ascomycota</taxon>
        <taxon>Pezizomycotina</taxon>
        <taxon>Pezizomycetes</taxon>
        <taxon>Pezizales</taxon>
        <taxon>Ascobolaceae</taxon>
        <taxon>Ascobolus</taxon>
    </lineage>
</organism>
<keyword evidence="4" id="KW-1185">Reference proteome</keyword>
<dbReference type="EMBL" id="ML120241">
    <property type="protein sequence ID" value="RPA70576.1"/>
    <property type="molecule type" value="Genomic_DNA"/>
</dbReference>
<accession>A0A3N4HAL3</accession>
<feature type="coiled-coil region" evidence="1">
    <location>
        <begin position="439"/>
        <end position="473"/>
    </location>
</feature>
<dbReference type="AlphaFoldDB" id="A0A3N4HAL3"/>
<evidence type="ECO:0000313" key="3">
    <source>
        <dbReference type="EMBL" id="RPA70576.1"/>
    </source>
</evidence>
<proteinExistence type="predicted"/>
<dbReference type="Proteomes" id="UP000275078">
    <property type="component" value="Unassembled WGS sequence"/>
</dbReference>
<feature type="non-terminal residue" evidence="3">
    <location>
        <position position="1"/>
    </location>
</feature>
<gene>
    <name evidence="3" type="ORF">BJ508DRAFT_337046</name>
</gene>
<reference evidence="3 4" key="1">
    <citation type="journal article" date="2018" name="Nat. Ecol. Evol.">
        <title>Pezizomycetes genomes reveal the molecular basis of ectomycorrhizal truffle lifestyle.</title>
        <authorList>
            <person name="Murat C."/>
            <person name="Payen T."/>
            <person name="Noel B."/>
            <person name="Kuo A."/>
            <person name="Morin E."/>
            <person name="Chen J."/>
            <person name="Kohler A."/>
            <person name="Krizsan K."/>
            <person name="Balestrini R."/>
            <person name="Da Silva C."/>
            <person name="Montanini B."/>
            <person name="Hainaut M."/>
            <person name="Levati E."/>
            <person name="Barry K.W."/>
            <person name="Belfiori B."/>
            <person name="Cichocki N."/>
            <person name="Clum A."/>
            <person name="Dockter R.B."/>
            <person name="Fauchery L."/>
            <person name="Guy J."/>
            <person name="Iotti M."/>
            <person name="Le Tacon F."/>
            <person name="Lindquist E.A."/>
            <person name="Lipzen A."/>
            <person name="Malagnac F."/>
            <person name="Mello A."/>
            <person name="Molinier V."/>
            <person name="Miyauchi S."/>
            <person name="Poulain J."/>
            <person name="Riccioni C."/>
            <person name="Rubini A."/>
            <person name="Sitrit Y."/>
            <person name="Splivallo R."/>
            <person name="Traeger S."/>
            <person name="Wang M."/>
            <person name="Zifcakova L."/>
            <person name="Wipf D."/>
            <person name="Zambonelli A."/>
            <person name="Paolocci F."/>
            <person name="Nowrousian M."/>
            <person name="Ottonello S."/>
            <person name="Baldrian P."/>
            <person name="Spatafora J.W."/>
            <person name="Henrissat B."/>
            <person name="Nagy L.G."/>
            <person name="Aury J.M."/>
            <person name="Wincker P."/>
            <person name="Grigoriev I.V."/>
            <person name="Bonfante P."/>
            <person name="Martin F.M."/>
        </authorList>
    </citation>
    <scope>NUCLEOTIDE SEQUENCE [LARGE SCALE GENOMIC DNA]</scope>
    <source>
        <strain evidence="3 4">RN42</strain>
    </source>
</reference>
<feature type="compositionally biased region" description="Polar residues" evidence="2">
    <location>
        <begin position="42"/>
        <end position="60"/>
    </location>
</feature>